<protein>
    <submittedName>
        <fullName evidence="10">Cellulose synthase (UDP-forming)</fullName>
    </submittedName>
    <submittedName>
        <fullName evidence="9">UDP-forming cellullose synthase catalytic subunit CelA</fullName>
    </submittedName>
</protein>
<comment type="subcellular location">
    <subcellularLocation>
        <location evidence="1">Membrane</location>
        <topology evidence="1">Multi-pass membrane protein</topology>
    </subcellularLocation>
</comment>
<dbReference type="AlphaFoldDB" id="A0A0P7XXE4"/>
<gene>
    <name evidence="9" type="primary">bcsA</name>
    <name evidence="10" type="ORF">GA0071312_2552</name>
    <name evidence="9" type="ORF">HLUCCO17_16160</name>
</gene>
<evidence type="ECO:0000313" key="11">
    <source>
        <dbReference type="Proteomes" id="UP000050497"/>
    </source>
</evidence>
<dbReference type="InterPro" id="IPR050321">
    <property type="entry name" value="Glycosyltr_2/OpgH_subfam"/>
</dbReference>
<evidence type="ECO:0000313" key="9">
    <source>
        <dbReference type="EMBL" id="KPQ09144.1"/>
    </source>
</evidence>
<evidence type="ECO:0000256" key="2">
    <source>
        <dbReference type="ARBA" id="ARBA00022676"/>
    </source>
</evidence>
<dbReference type="STRING" id="1653334.GA0071312_2552"/>
<dbReference type="Gene3D" id="3.90.550.10">
    <property type="entry name" value="Spore Coat Polysaccharide Biosynthesis Protein SpsA, Chain A"/>
    <property type="match status" value="1"/>
</dbReference>
<dbReference type="Proteomes" id="UP000050497">
    <property type="component" value="Unassembled WGS sequence"/>
</dbReference>
<organism evidence="9 11">
    <name type="scientific">Saliniramus fredricksonii</name>
    <dbReference type="NCBI Taxonomy" id="1653334"/>
    <lineage>
        <taxon>Bacteria</taxon>
        <taxon>Pseudomonadati</taxon>
        <taxon>Pseudomonadota</taxon>
        <taxon>Alphaproteobacteria</taxon>
        <taxon>Hyphomicrobiales</taxon>
        <taxon>Salinarimonadaceae</taxon>
        <taxon>Saliniramus</taxon>
    </lineage>
</organism>
<dbReference type="GO" id="GO:0016758">
    <property type="term" value="F:hexosyltransferase activity"/>
    <property type="evidence" value="ECO:0007669"/>
    <property type="project" value="TreeGrafter"/>
</dbReference>
<evidence type="ECO:0000256" key="3">
    <source>
        <dbReference type="ARBA" id="ARBA00022679"/>
    </source>
</evidence>
<feature type="transmembrane region" description="Helical" evidence="8">
    <location>
        <begin position="72"/>
        <end position="94"/>
    </location>
</feature>
<evidence type="ECO:0000256" key="8">
    <source>
        <dbReference type="SAM" id="Phobius"/>
    </source>
</evidence>
<evidence type="ECO:0000256" key="1">
    <source>
        <dbReference type="ARBA" id="ARBA00004141"/>
    </source>
</evidence>
<dbReference type="EMBL" id="LJSX01000034">
    <property type="protein sequence ID" value="KPQ09144.1"/>
    <property type="molecule type" value="Genomic_DNA"/>
</dbReference>
<dbReference type="GO" id="GO:0005886">
    <property type="term" value="C:plasma membrane"/>
    <property type="evidence" value="ECO:0007669"/>
    <property type="project" value="TreeGrafter"/>
</dbReference>
<dbReference type="SUPFAM" id="SSF53448">
    <property type="entry name" value="Nucleotide-diphospho-sugar transferases"/>
    <property type="match status" value="1"/>
</dbReference>
<evidence type="ECO:0000256" key="5">
    <source>
        <dbReference type="ARBA" id="ARBA00022989"/>
    </source>
</evidence>
<feature type="region of interest" description="Disordered" evidence="7">
    <location>
        <begin position="608"/>
        <end position="627"/>
    </location>
</feature>
<keyword evidence="4 8" id="KW-0812">Transmembrane</keyword>
<keyword evidence="3" id="KW-0808">Transferase</keyword>
<feature type="transmembrane region" description="Helical" evidence="8">
    <location>
        <begin position="412"/>
        <end position="432"/>
    </location>
</feature>
<evidence type="ECO:0000256" key="4">
    <source>
        <dbReference type="ARBA" id="ARBA00022692"/>
    </source>
</evidence>
<evidence type="ECO:0000256" key="7">
    <source>
        <dbReference type="SAM" id="MobiDB-lite"/>
    </source>
</evidence>
<keyword evidence="6 8" id="KW-0472">Membrane</keyword>
<reference evidence="10 12" key="2">
    <citation type="submission" date="2016-08" db="EMBL/GenBank/DDBJ databases">
        <authorList>
            <person name="Varghese N."/>
            <person name="Submissions Spin"/>
        </authorList>
    </citation>
    <scope>NUCLEOTIDE SEQUENCE [LARGE SCALE GENOMIC DNA]</scope>
    <source>
        <strain evidence="10 12">HL-109</strain>
    </source>
</reference>
<feature type="transmembrane region" description="Helical" evidence="8">
    <location>
        <begin position="378"/>
        <end position="400"/>
    </location>
</feature>
<evidence type="ECO:0000313" key="12">
    <source>
        <dbReference type="Proteomes" id="UP000182800"/>
    </source>
</evidence>
<accession>A0A0P7XXE4</accession>
<sequence>MAVSGISGPLQGARQLRSHAAPARADKPYFVPVFTGWRKAVNLAGIALWIAALASFWIWWFQPGHIHTPGRWLLVTFILAWITLIPFYYIALFARARLCVADARDLPGEPRTAMVVTKAPSEPFAIVRRTLEGALAQRLPDHRFRYDVWLADEDPDEQTLAWCATHGVKVSCRKGIPAYHRTQWPRRTRCKEGNLAYFYDTYGYDHYDFVAQFDADHVPQPQYLGNTLAPFTDPAVGYVSAPSICDTNAGASWSARGRLHVEASMHGALQTGYNDGYAPLCIGSHYTVRTAALREIGGLGPELAEDHSTTLMFNAHGWRGVHAVDAIANGAGPESFADLVVQEFQWSRSLVTILLGWSPGLIPRLDARRRFQFGFSQLWYPMFSVIMGLTIFLPIFAPVTGEHFVNVTYADYFLHMLPLALVLILLAFWWRATGLFRPARAPIFSWEGLAFLFLRWPWALMGSLAALHDHLRGRPADFRVTPKGSDSADHLPLRVVMPYCVIALASGWTAYAVTDPGSAAGFYVFALVTGAIYAGLTLLVLWRHARENELGFLPRGYAGVVIATCLVAMLSGLYAAAERNGAKGLHAISLGITAFTLTEIRFTPSGAGHGTEPSIHFNPRWRGFGGE</sequence>
<dbReference type="Proteomes" id="UP000182800">
    <property type="component" value="Unassembled WGS sequence"/>
</dbReference>
<evidence type="ECO:0000313" key="10">
    <source>
        <dbReference type="EMBL" id="SCC81600.1"/>
    </source>
</evidence>
<keyword evidence="12" id="KW-1185">Reference proteome</keyword>
<comment type="caution">
    <text evidence="9">The sequence shown here is derived from an EMBL/GenBank/DDBJ whole genome shotgun (WGS) entry which is preliminary data.</text>
</comment>
<evidence type="ECO:0000256" key="6">
    <source>
        <dbReference type="ARBA" id="ARBA00023136"/>
    </source>
</evidence>
<dbReference type="EMBL" id="FMBM01000002">
    <property type="protein sequence ID" value="SCC81600.1"/>
    <property type="molecule type" value="Genomic_DNA"/>
</dbReference>
<feature type="transmembrane region" description="Helical" evidence="8">
    <location>
        <begin position="496"/>
        <end position="513"/>
    </location>
</feature>
<dbReference type="Pfam" id="PF13641">
    <property type="entry name" value="Glyco_tranf_2_3"/>
    <property type="match status" value="1"/>
</dbReference>
<feature type="transmembrane region" description="Helical" evidence="8">
    <location>
        <begin position="40"/>
        <end position="60"/>
    </location>
</feature>
<dbReference type="InterPro" id="IPR029044">
    <property type="entry name" value="Nucleotide-diphossugar_trans"/>
</dbReference>
<dbReference type="PANTHER" id="PTHR43867">
    <property type="entry name" value="CELLULOSE SYNTHASE CATALYTIC SUBUNIT A [UDP-FORMING]"/>
    <property type="match status" value="1"/>
</dbReference>
<proteinExistence type="predicted"/>
<name>A0A0P7XXE4_9HYPH</name>
<feature type="transmembrane region" description="Helical" evidence="8">
    <location>
        <begin position="520"/>
        <end position="545"/>
    </location>
</feature>
<feature type="transmembrane region" description="Helical" evidence="8">
    <location>
        <begin position="557"/>
        <end position="577"/>
    </location>
</feature>
<feature type="transmembrane region" description="Helical" evidence="8">
    <location>
        <begin position="444"/>
        <end position="467"/>
    </location>
</feature>
<dbReference type="PATRIC" id="fig|1653334.4.peg.1114"/>
<dbReference type="RefSeq" id="WP_108721871.1">
    <property type="nucleotide sequence ID" value="NZ_FMBM01000002.1"/>
</dbReference>
<dbReference type="OrthoDB" id="9806824at2"/>
<keyword evidence="2" id="KW-0328">Glycosyltransferase</keyword>
<keyword evidence="5 8" id="KW-1133">Transmembrane helix</keyword>
<reference evidence="9 11" key="1">
    <citation type="submission" date="2015-09" db="EMBL/GenBank/DDBJ databases">
        <title>Identification and resolution of microdiversity through metagenomic sequencing of parallel consortia.</title>
        <authorList>
            <person name="Nelson W.C."/>
            <person name="Romine M.F."/>
            <person name="Lindemann S.R."/>
        </authorList>
    </citation>
    <scope>NUCLEOTIDE SEQUENCE [LARGE SCALE GENOMIC DNA]</scope>
    <source>
        <strain evidence="9">HL-109</strain>
    </source>
</reference>
<dbReference type="SMR" id="A0A0P7XXE4"/>
<dbReference type="PANTHER" id="PTHR43867:SF2">
    <property type="entry name" value="CELLULOSE SYNTHASE CATALYTIC SUBUNIT A [UDP-FORMING]"/>
    <property type="match status" value="1"/>
</dbReference>